<protein>
    <submittedName>
        <fullName evidence="1">CGNR zinc finger domain-containing protein</fullName>
    </submittedName>
</protein>
<dbReference type="SUPFAM" id="SSF160904">
    <property type="entry name" value="Jann2411-like"/>
    <property type="match status" value="1"/>
</dbReference>
<reference evidence="1 2" key="1">
    <citation type="submission" date="2021-02" db="EMBL/GenBank/DDBJ databases">
        <title>Actinophytocola xerophila sp. nov., isolated from soil of cotton cropping field.</title>
        <authorList>
            <person name="Huang R."/>
            <person name="Chen X."/>
            <person name="Ge X."/>
            <person name="Liu W."/>
        </authorList>
    </citation>
    <scope>NUCLEOTIDE SEQUENCE [LARGE SCALE GENOMIC DNA]</scope>
    <source>
        <strain evidence="1 2">S1-96</strain>
    </source>
</reference>
<dbReference type="Proteomes" id="UP001156441">
    <property type="component" value="Unassembled WGS sequence"/>
</dbReference>
<name>A0ABT2J3T8_9PSEU</name>
<dbReference type="RefSeq" id="WP_260189868.1">
    <property type="nucleotide sequence ID" value="NZ_JAFFZE010000006.1"/>
</dbReference>
<organism evidence="1 2">
    <name type="scientific">Actinophytocola gossypii</name>
    <dbReference type="NCBI Taxonomy" id="2812003"/>
    <lineage>
        <taxon>Bacteria</taxon>
        <taxon>Bacillati</taxon>
        <taxon>Actinomycetota</taxon>
        <taxon>Actinomycetes</taxon>
        <taxon>Pseudonocardiales</taxon>
        <taxon>Pseudonocardiaceae</taxon>
    </lineage>
</organism>
<dbReference type="InterPro" id="IPR010852">
    <property type="entry name" value="ABATE"/>
</dbReference>
<dbReference type="PANTHER" id="PTHR35525">
    <property type="entry name" value="BLL6575 PROTEIN"/>
    <property type="match status" value="1"/>
</dbReference>
<accession>A0ABT2J3T8</accession>
<gene>
    <name evidence="1" type="ORF">JT362_05225</name>
</gene>
<evidence type="ECO:0000313" key="1">
    <source>
        <dbReference type="EMBL" id="MCT2582522.1"/>
    </source>
</evidence>
<proteinExistence type="predicted"/>
<keyword evidence="2" id="KW-1185">Reference proteome</keyword>
<dbReference type="PANTHER" id="PTHR35525:SF3">
    <property type="entry name" value="BLL6575 PROTEIN"/>
    <property type="match status" value="1"/>
</dbReference>
<dbReference type="InterPro" id="IPR023286">
    <property type="entry name" value="ABATE_dom_sf"/>
</dbReference>
<sequence>MRRAAIPPFRTLDPALAAAERLLAGPGLSTVLDALPDERAAAARLNALLASLGAGPRLRGGAGGWRVVLVDGAGEEGDLVTAAGGVVALVAVAGWSRFKRCERCDTPFVDRTNGRTRRWCAGHRPNR</sequence>
<dbReference type="Gene3D" id="1.10.3300.10">
    <property type="entry name" value="Jann2411-like domain"/>
    <property type="match status" value="1"/>
</dbReference>
<comment type="caution">
    <text evidence="1">The sequence shown here is derived from an EMBL/GenBank/DDBJ whole genome shotgun (WGS) entry which is preliminary data.</text>
</comment>
<evidence type="ECO:0000313" key="2">
    <source>
        <dbReference type="Proteomes" id="UP001156441"/>
    </source>
</evidence>
<dbReference type="EMBL" id="JAFFZE010000006">
    <property type="protein sequence ID" value="MCT2582522.1"/>
    <property type="molecule type" value="Genomic_DNA"/>
</dbReference>